<evidence type="ECO:0000313" key="1">
    <source>
        <dbReference type="EMBL" id="SVA51034.1"/>
    </source>
</evidence>
<proteinExistence type="predicted"/>
<sequence length="233" mass="27052">MDEVLRSAVYSSNQIGKFLGYFSTKFQYKLLSFYKERKVVDLIKNIKNDVNFAFFPYEAYMLYSIAKSQRELDGDMAEVGVYQGGSARLISEVKGDRKLFLFDTFIGLQELSDDDTHFGKKHWKKNEFSNTSLERVKDYLSSFNNIQIIKGEFPKTSESIDNSRFSFVHLDVDLYKSTIACLKFFYPRLVRGGIILVHDYHSDGIQKAFKEFLQDNKIHLIELTGSQSMIIKD</sequence>
<dbReference type="Gene3D" id="3.40.50.150">
    <property type="entry name" value="Vaccinia Virus protein VP39"/>
    <property type="match status" value="1"/>
</dbReference>
<dbReference type="SUPFAM" id="SSF53335">
    <property type="entry name" value="S-adenosyl-L-methionine-dependent methyltransferases"/>
    <property type="match status" value="1"/>
</dbReference>
<name>A0A381WEY7_9ZZZZ</name>
<dbReference type="PANTHER" id="PTHR40036">
    <property type="entry name" value="MACROCIN O-METHYLTRANSFERASE"/>
    <property type="match status" value="1"/>
</dbReference>
<dbReference type="AlphaFoldDB" id="A0A381WEY7"/>
<organism evidence="1">
    <name type="scientific">marine metagenome</name>
    <dbReference type="NCBI Taxonomy" id="408172"/>
    <lineage>
        <taxon>unclassified sequences</taxon>
        <taxon>metagenomes</taxon>
        <taxon>ecological metagenomes</taxon>
    </lineage>
</organism>
<accession>A0A381WEY7</accession>
<dbReference type="InterPro" id="IPR029063">
    <property type="entry name" value="SAM-dependent_MTases_sf"/>
</dbReference>
<reference evidence="1" key="1">
    <citation type="submission" date="2018-05" db="EMBL/GenBank/DDBJ databases">
        <authorList>
            <person name="Lanie J.A."/>
            <person name="Ng W.-L."/>
            <person name="Kazmierczak K.M."/>
            <person name="Andrzejewski T.M."/>
            <person name="Davidsen T.M."/>
            <person name="Wayne K.J."/>
            <person name="Tettelin H."/>
            <person name="Glass J.I."/>
            <person name="Rusch D."/>
            <person name="Podicherti R."/>
            <person name="Tsui H.-C.T."/>
            <person name="Winkler M.E."/>
        </authorList>
    </citation>
    <scope>NUCLEOTIDE SEQUENCE</scope>
</reference>
<dbReference type="PANTHER" id="PTHR40036:SF1">
    <property type="entry name" value="MACROCIN O-METHYLTRANSFERASE"/>
    <property type="match status" value="1"/>
</dbReference>
<dbReference type="EMBL" id="UINC01011585">
    <property type="protein sequence ID" value="SVA51034.1"/>
    <property type="molecule type" value="Genomic_DNA"/>
</dbReference>
<dbReference type="Pfam" id="PF05711">
    <property type="entry name" value="TylF"/>
    <property type="match status" value="1"/>
</dbReference>
<protein>
    <submittedName>
        <fullName evidence="1">Uncharacterized protein</fullName>
    </submittedName>
</protein>
<gene>
    <name evidence="1" type="ORF">METZ01_LOCUS103888</name>
</gene>
<dbReference type="InterPro" id="IPR008884">
    <property type="entry name" value="TylF_MeTrfase"/>
</dbReference>